<accession>A0A2M6UGM3</accession>
<dbReference type="EMBL" id="LFJC01000003">
    <property type="protein sequence ID" value="PIT03698.1"/>
    <property type="molecule type" value="Genomic_DNA"/>
</dbReference>
<reference evidence="1 2" key="1">
    <citation type="submission" date="2015-06" db="EMBL/GenBank/DDBJ databases">
        <title>Comparative genome analysis of nirS-carrying Bradyrhizobium sp. strains.</title>
        <authorList>
            <person name="Ishii S."/>
            <person name="Jang J."/>
            <person name="Nishizawa T."/>
            <person name="Senoo K."/>
        </authorList>
    </citation>
    <scope>NUCLEOTIDE SEQUENCE [LARGE SCALE GENOMIC DNA]</scope>
    <source>
        <strain evidence="1 2">TSA1</strain>
    </source>
</reference>
<evidence type="ECO:0000313" key="2">
    <source>
        <dbReference type="Proteomes" id="UP000228930"/>
    </source>
</evidence>
<evidence type="ECO:0000313" key="1">
    <source>
        <dbReference type="EMBL" id="PIT03698.1"/>
    </source>
</evidence>
<comment type="caution">
    <text evidence="1">The sequence shown here is derived from an EMBL/GenBank/DDBJ whole genome shotgun (WGS) entry which is preliminary data.</text>
</comment>
<dbReference type="AlphaFoldDB" id="A0A2M6UGM3"/>
<keyword evidence="2" id="KW-1185">Reference proteome</keyword>
<organism evidence="1 2">
    <name type="scientific">Bradyrhizobium nitroreducens</name>
    <dbReference type="NCBI Taxonomy" id="709803"/>
    <lineage>
        <taxon>Bacteria</taxon>
        <taxon>Pseudomonadati</taxon>
        <taxon>Pseudomonadota</taxon>
        <taxon>Alphaproteobacteria</taxon>
        <taxon>Hyphomicrobiales</taxon>
        <taxon>Nitrobacteraceae</taxon>
        <taxon>Bradyrhizobium</taxon>
    </lineage>
</organism>
<proteinExistence type="predicted"/>
<dbReference type="Proteomes" id="UP000228930">
    <property type="component" value="Unassembled WGS sequence"/>
</dbReference>
<gene>
    <name evidence="1" type="ORF">TSA1_25245</name>
</gene>
<name>A0A2M6UGM3_9BRAD</name>
<protein>
    <submittedName>
        <fullName evidence="1">Uncharacterized protein</fullName>
    </submittedName>
</protein>
<sequence>MVLSHRIAEAAAYSVIASNGNRALSCPGRSAALLQRCAAEPGPMLPSDPLTIRVAALRGKANALHRVQDTRVG</sequence>